<dbReference type="EMBL" id="FNRJ01000001">
    <property type="protein sequence ID" value="SEA11443.1"/>
    <property type="molecule type" value="Genomic_DNA"/>
</dbReference>
<reference evidence="3" key="1">
    <citation type="submission" date="2016-10" db="EMBL/GenBank/DDBJ databases">
        <authorList>
            <person name="Varghese N."/>
            <person name="Submissions S."/>
        </authorList>
    </citation>
    <scope>NUCLEOTIDE SEQUENCE [LARGE SCALE GENOMIC DNA]</scope>
    <source>
        <strain evidence="3">DSM 11526</strain>
    </source>
</reference>
<dbReference type="STRING" id="1122198.SAMN02745729_101497"/>
<feature type="coiled-coil region" evidence="1">
    <location>
        <begin position="73"/>
        <end position="101"/>
    </location>
</feature>
<dbReference type="Proteomes" id="UP000242469">
    <property type="component" value="Unassembled WGS sequence"/>
</dbReference>
<dbReference type="AlphaFoldDB" id="A0A1H3YIT7"/>
<sequence>MLDKSVLKQADTETLIETALECGRQQASILAHAEALTDEQIEELIEIEKIRDFSIRLIDWADVKQFESRLHVLQKLDNDNQALLTAKRKALQQDIELLKKRRNVAGEYMNFR</sequence>
<evidence type="ECO:0000313" key="3">
    <source>
        <dbReference type="Proteomes" id="UP000242469"/>
    </source>
</evidence>
<keyword evidence="1" id="KW-0175">Coiled coil</keyword>
<evidence type="ECO:0000256" key="1">
    <source>
        <dbReference type="SAM" id="Coils"/>
    </source>
</evidence>
<keyword evidence="3" id="KW-1185">Reference proteome</keyword>
<name>A0A1H3YIT7_9GAMM</name>
<accession>A0A1H3YIT7</accession>
<gene>
    <name evidence="2" type="ORF">SAMN02745729_101497</name>
</gene>
<evidence type="ECO:0008006" key="4">
    <source>
        <dbReference type="Google" id="ProtNLM"/>
    </source>
</evidence>
<protein>
    <recommendedName>
        <fullName evidence="4">Flagellar protein FliT</fullName>
    </recommendedName>
</protein>
<evidence type="ECO:0000313" key="2">
    <source>
        <dbReference type="EMBL" id="SEA11443.1"/>
    </source>
</evidence>
<organism evidence="2 3">
    <name type="scientific">Marinobacterium iners DSM 11526</name>
    <dbReference type="NCBI Taxonomy" id="1122198"/>
    <lineage>
        <taxon>Bacteria</taxon>
        <taxon>Pseudomonadati</taxon>
        <taxon>Pseudomonadota</taxon>
        <taxon>Gammaproteobacteria</taxon>
        <taxon>Oceanospirillales</taxon>
        <taxon>Oceanospirillaceae</taxon>
        <taxon>Marinobacterium</taxon>
    </lineage>
</organism>
<proteinExistence type="predicted"/>
<dbReference type="RefSeq" id="WP_091822529.1">
    <property type="nucleotide sequence ID" value="NZ_FNRJ01000001.1"/>
</dbReference>